<feature type="transmembrane region" description="Helical" evidence="6">
    <location>
        <begin position="409"/>
        <end position="430"/>
    </location>
</feature>
<feature type="transmembrane region" description="Helical" evidence="6">
    <location>
        <begin position="382"/>
        <end position="403"/>
    </location>
</feature>
<feature type="transmembrane region" description="Helical" evidence="6">
    <location>
        <begin position="199"/>
        <end position="215"/>
    </location>
</feature>
<evidence type="ECO:0000256" key="3">
    <source>
        <dbReference type="ARBA" id="ARBA00022692"/>
    </source>
</evidence>
<comment type="caution">
    <text evidence="7">The sequence shown here is derived from an EMBL/GenBank/DDBJ whole genome shotgun (WGS) entry which is preliminary data.</text>
</comment>
<evidence type="ECO:0000313" key="7">
    <source>
        <dbReference type="EMBL" id="PRY01846.1"/>
    </source>
</evidence>
<feature type="transmembrane region" description="Helical" evidence="6">
    <location>
        <begin position="320"/>
        <end position="345"/>
    </location>
</feature>
<keyword evidence="2" id="KW-1003">Cell membrane</keyword>
<dbReference type="GO" id="GO:0005886">
    <property type="term" value="C:plasma membrane"/>
    <property type="evidence" value="ECO:0007669"/>
    <property type="project" value="UniProtKB-SubCell"/>
</dbReference>
<evidence type="ECO:0000256" key="2">
    <source>
        <dbReference type="ARBA" id="ARBA00022475"/>
    </source>
</evidence>
<feature type="transmembrane region" description="Helical" evidence="6">
    <location>
        <begin position="89"/>
        <end position="114"/>
    </location>
</feature>
<evidence type="ECO:0000256" key="5">
    <source>
        <dbReference type="ARBA" id="ARBA00023136"/>
    </source>
</evidence>
<proteinExistence type="predicted"/>
<dbReference type="RefSeq" id="WP_245929815.1">
    <property type="nucleotide sequence ID" value="NZ_PVZC01000001.1"/>
</dbReference>
<reference evidence="7 8" key="1">
    <citation type="submission" date="2018-03" db="EMBL/GenBank/DDBJ databases">
        <title>Genomic Encyclopedia of Archaeal and Bacterial Type Strains, Phase II (KMG-II): from individual species to whole genera.</title>
        <authorList>
            <person name="Goeker M."/>
        </authorList>
    </citation>
    <scope>NUCLEOTIDE SEQUENCE [LARGE SCALE GENOMIC DNA]</scope>
    <source>
        <strain evidence="7 8">DSM 45601</strain>
    </source>
</reference>
<dbReference type="PANTHER" id="PTHR30250">
    <property type="entry name" value="PST FAMILY PREDICTED COLANIC ACID TRANSPORTER"/>
    <property type="match status" value="1"/>
</dbReference>
<dbReference type="AlphaFoldDB" id="A0A2T0QD14"/>
<protein>
    <submittedName>
        <fullName evidence="7">O-antigen/teichoic acid export membrane protein</fullName>
    </submittedName>
</protein>
<organism evidence="7 8">
    <name type="scientific">Allonocardiopsis opalescens</name>
    <dbReference type="NCBI Taxonomy" id="1144618"/>
    <lineage>
        <taxon>Bacteria</taxon>
        <taxon>Bacillati</taxon>
        <taxon>Actinomycetota</taxon>
        <taxon>Actinomycetes</taxon>
        <taxon>Streptosporangiales</taxon>
        <taxon>Allonocardiopsis</taxon>
    </lineage>
</organism>
<keyword evidence="5 6" id="KW-0472">Membrane</keyword>
<keyword evidence="3 6" id="KW-0812">Transmembrane</keyword>
<feature type="transmembrane region" description="Helical" evidence="6">
    <location>
        <begin position="442"/>
        <end position="464"/>
    </location>
</feature>
<name>A0A2T0QD14_9ACTN</name>
<accession>A0A2T0QD14</accession>
<evidence type="ECO:0000256" key="1">
    <source>
        <dbReference type="ARBA" id="ARBA00004651"/>
    </source>
</evidence>
<feature type="transmembrane region" description="Helical" evidence="6">
    <location>
        <begin position="470"/>
        <end position="489"/>
    </location>
</feature>
<dbReference type="PANTHER" id="PTHR30250:SF27">
    <property type="entry name" value="POLYSACCHARIDE BIOSYNTHESIS PROTEIN"/>
    <property type="match status" value="1"/>
</dbReference>
<gene>
    <name evidence="7" type="ORF">CLV72_101443</name>
</gene>
<dbReference type="Proteomes" id="UP000237846">
    <property type="component" value="Unassembled WGS sequence"/>
</dbReference>
<evidence type="ECO:0000313" key="8">
    <source>
        <dbReference type="Proteomes" id="UP000237846"/>
    </source>
</evidence>
<keyword evidence="8" id="KW-1185">Reference proteome</keyword>
<feature type="transmembrane region" description="Helical" evidence="6">
    <location>
        <begin position="20"/>
        <end position="40"/>
    </location>
</feature>
<sequence length="512" mass="52357">MSAPAPSRAAETGAVLRGGVLNMAGALVGAALNVAIVVAVTRTLSTAEAGVFFSATSVFVIAAAAASLGCTTGLVYFIARVRARGAPWLVVRVLRIAFGPVLAVSALVGAALYACAPALAEGLLPGAPPHTATYLRTLAPFLPLAVLTDSCLAATRGLRVMRATVYVERVARPGAQLALLLAVASSGGAGLLAVAWAGPYLPAAALAAFWLHRLLRRHPGAAEPAAAGAETVRPRAFWGFTLPRSLADLAQINVQRLGIVLVGALQGAAEAAVFTAATRFLVVGQFGNQALGNAVSPRLSELLAVDERAGARHLYEVSTAWLICVNWPLYLTATVYAPLLLAVFGDGYTEGAAAMALLAAALLAATGCGMSDLALTMAGKTVWNLVNQVAALAVNVALCVVLVPRLGIAGAALGWAGAILVRSGLPLLQLRGLGLRPLSRAAAAAAAACLVWFLLLPLAAQALLGDGLGTAAATLAAAAAGYLATLWRWRAVLSLRELPLVRRLERWGRARG</sequence>
<comment type="subcellular location">
    <subcellularLocation>
        <location evidence="1">Cell membrane</location>
        <topology evidence="1">Multi-pass membrane protein</topology>
    </subcellularLocation>
</comment>
<dbReference type="InterPro" id="IPR050833">
    <property type="entry name" value="Poly_Biosynth_Transport"/>
</dbReference>
<feature type="transmembrane region" description="Helical" evidence="6">
    <location>
        <begin position="351"/>
        <end position="370"/>
    </location>
</feature>
<keyword evidence="4 6" id="KW-1133">Transmembrane helix</keyword>
<feature type="transmembrane region" description="Helical" evidence="6">
    <location>
        <begin position="52"/>
        <end position="77"/>
    </location>
</feature>
<evidence type="ECO:0000256" key="4">
    <source>
        <dbReference type="ARBA" id="ARBA00022989"/>
    </source>
</evidence>
<dbReference type="EMBL" id="PVZC01000001">
    <property type="protein sequence ID" value="PRY01846.1"/>
    <property type="molecule type" value="Genomic_DNA"/>
</dbReference>
<evidence type="ECO:0000256" key="6">
    <source>
        <dbReference type="SAM" id="Phobius"/>
    </source>
</evidence>